<proteinExistence type="predicted"/>
<dbReference type="AlphaFoldDB" id="A0A8H7NCN7"/>
<evidence type="ECO:0000313" key="3">
    <source>
        <dbReference type="Proteomes" id="UP000616885"/>
    </source>
</evidence>
<evidence type="ECO:0000313" key="2">
    <source>
        <dbReference type="EMBL" id="KAF9753253.1"/>
    </source>
</evidence>
<gene>
    <name evidence="2" type="ORF">IM811_012011</name>
</gene>
<dbReference type="EMBL" id="JADCTT010000004">
    <property type="protein sequence ID" value="KAF9753253.1"/>
    <property type="molecule type" value="Genomic_DNA"/>
</dbReference>
<name>A0A8H7NCN7_BIOOC</name>
<comment type="caution">
    <text evidence="2">The sequence shown here is derived from an EMBL/GenBank/DDBJ whole genome shotgun (WGS) entry which is preliminary data.</text>
</comment>
<dbReference type="Proteomes" id="UP000616885">
    <property type="component" value="Unassembled WGS sequence"/>
</dbReference>
<feature type="compositionally biased region" description="Polar residues" evidence="1">
    <location>
        <begin position="108"/>
        <end position="119"/>
    </location>
</feature>
<organism evidence="2 3">
    <name type="scientific">Bionectria ochroleuca</name>
    <name type="common">Gliocladium roseum</name>
    <dbReference type="NCBI Taxonomy" id="29856"/>
    <lineage>
        <taxon>Eukaryota</taxon>
        <taxon>Fungi</taxon>
        <taxon>Dikarya</taxon>
        <taxon>Ascomycota</taxon>
        <taxon>Pezizomycotina</taxon>
        <taxon>Sordariomycetes</taxon>
        <taxon>Hypocreomycetidae</taxon>
        <taxon>Hypocreales</taxon>
        <taxon>Bionectriaceae</taxon>
        <taxon>Clonostachys</taxon>
    </lineage>
</organism>
<reference evidence="2" key="1">
    <citation type="submission" date="2020-10" db="EMBL/GenBank/DDBJ databases">
        <title>High-Quality Genome Resource of Clonostachys rosea strain S41 by Oxford Nanopore Long-Read Sequencing.</title>
        <authorList>
            <person name="Wang H."/>
        </authorList>
    </citation>
    <scope>NUCLEOTIDE SEQUENCE</scope>
    <source>
        <strain evidence="2">S41</strain>
    </source>
</reference>
<protein>
    <submittedName>
        <fullName evidence="2">Uncharacterized protein</fullName>
    </submittedName>
</protein>
<feature type="region of interest" description="Disordered" evidence="1">
    <location>
        <begin position="56"/>
        <end position="119"/>
    </location>
</feature>
<feature type="compositionally biased region" description="Polar residues" evidence="1">
    <location>
        <begin position="56"/>
        <end position="66"/>
    </location>
</feature>
<sequence>MLSEQARIMEKESIPTVVGLDDKQINESYISPGKIMMQEVGPSFSDMPAPLLVASGHSQSKYQQRTLDSEKPITATLTRNEMAARSPKHQQLGDTSLEDEDGNDVESQRTSSTPSPTMS</sequence>
<evidence type="ECO:0000256" key="1">
    <source>
        <dbReference type="SAM" id="MobiDB-lite"/>
    </source>
</evidence>
<accession>A0A8H7NCN7</accession>